<dbReference type="PRINTS" id="PR00111">
    <property type="entry name" value="ABHYDROLASE"/>
</dbReference>
<name>A0A3S5GYQ7_9BACT</name>
<reference evidence="2" key="1">
    <citation type="journal article" date="2018" name="J. Ind. Microbiol. Biotechnol.">
        <title>Genome mining reveals uncommon alkylpyrones as type III PKS products from myxobacteria.</title>
        <authorList>
            <person name="Hug J.J."/>
            <person name="Panter F."/>
            <person name="Krug D."/>
            <person name="Muller R."/>
        </authorList>
    </citation>
    <scope>NUCLEOTIDE SEQUENCE</scope>
    <source>
        <strain evidence="2">MNa3063</strain>
    </source>
</reference>
<accession>A0A3S5GYQ7</accession>
<proteinExistence type="predicted"/>
<dbReference type="PANTHER" id="PTHR43194:SF5">
    <property type="entry name" value="PIMELOYL-[ACYL-CARRIER PROTEIN] METHYL ESTER ESTERASE"/>
    <property type="match status" value="1"/>
</dbReference>
<dbReference type="PANTHER" id="PTHR43194">
    <property type="entry name" value="HYDROLASE ALPHA/BETA FOLD FAMILY"/>
    <property type="match status" value="1"/>
</dbReference>
<sequence>MQAPSEPHVLERRGCPLHYWLGGAPDGPLLFLTHGAGLDHALWRDNLAALGERHRLLTWDVRGHGLSRPMGARFTIDTVVDDMEALLDAVGAADAVLVGQSMGGNLAQEFVRRRPDRVRALVLAECACNTARLTWAERLGVRLTPAILKLYPYRALLRTSARTISAHDHVRAYCHAAMSRLDKPELEAVMLATLACMRDDLDYRLSRPFILVRGALGRAGSIAAQGPAWARREPQCRADVVIPAAGHCVNIDAPADFDAAVLQFLATLA</sequence>
<dbReference type="Gene3D" id="3.40.50.1820">
    <property type="entry name" value="alpha/beta hydrolase"/>
    <property type="match status" value="1"/>
</dbReference>
<dbReference type="InterPro" id="IPR050228">
    <property type="entry name" value="Carboxylesterase_BioH"/>
</dbReference>
<protein>
    <submittedName>
        <fullName evidence="2">Antibiotic resistance protein</fullName>
    </submittedName>
</protein>
<organism evidence="2">
    <name type="scientific">Nannocystis exedens</name>
    <dbReference type="NCBI Taxonomy" id="54"/>
    <lineage>
        <taxon>Bacteria</taxon>
        <taxon>Pseudomonadati</taxon>
        <taxon>Myxococcota</taxon>
        <taxon>Polyangia</taxon>
        <taxon>Nannocystales</taxon>
        <taxon>Nannocystaceae</taxon>
        <taxon>Nannocystis</taxon>
    </lineage>
</organism>
<dbReference type="AlphaFoldDB" id="A0A3S5GYQ7"/>
<evidence type="ECO:0000259" key="1">
    <source>
        <dbReference type="Pfam" id="PF00561"/>
    </source>
</evidence>
<dbReference type="InterPro" id="IPR029058">
    <property type="entry name" value="AB_hydrolase_fold"/>
</dbReference>
<dbReference type="InterPro" id="IPR000073">
    <property type="entry name" value="AB_hydrolase_1"/>
</dbReference>
<dbReference type="SUPFAM" id="SSF53474">
    <property type="entry name" value="alpha/beta-Hydrolases"/>
    <property type="match status" value="1"/>
</dbReference>
<feature type="domain" description="AB hydrolase-1" evidence="1">
    <location>
        <begin position="28"/>
        <end position="125"/>
    </location>
</feature>
<evidence type="ECO:0000313" key="2">
    <source>
        <dbReference type="EMBL" id="AYM54594.1"/>
    </source>
</evidence>
<dbReference type="EMBL" id="MH969426">
    <property type="protein sequence ID" value="AYM54594.1"/>
    <property type="molecule type" value="Genomic_DNA"/>
</dbReference>
<dbReference type="Pfam" id="PF00561">
    <property type="entry name" value="Abhydrolase_1"/>
    <property type="match status" value="1"/>
</dbReference>